<proteinExistence type="predicted"/>
<evidence type="ECO:0000313" key="1">
    <source>
        <dbReference type="EMBL" id="CCH62846.1"/>
    </source>
</evidence>
<evidence type="ECO:0000313" key="2">
    <source>
        <dbReference type="Proteomes" id="UP000002866"/>
    </source>
</evidence>
<name>I2H8Z4_HENB6</name>
<dbReference type="InParanoid" id="I2H8Z4"/>
<dbReference type="RefSeq" id="XP_004182365.1">
    <property type="nucleotide sequence ID" value="XM_004182317.1"/>
</dbReference>
<dbReference type="GO" id="GO:0007039">
    <property type="term" value="P:protein catabolic process in the vacuole"/>
    <property type="evidence" value="ECO:0007669"/>
    <property type="project" value="TreeGrafter"/>
</dbReference>
<dbReference type="InterPro" id="IPR052292">
    <property type="entry name" value="Glucose_repression_reg"/>
</dbReference>
<dbReference type="PANTHER" id="PTHR28051">
    <property type="entry name" value="PROTEIN MTL1-RELATED"/>
    <property type="match status" value="1"/>
</dbReference>
<dbReference type="AlphaFoldDB" id="I2H8Z4"/>
<organism evidence="1 2">
    <name type="scientific">Henningerozyma blattae (strain ATCC 34711 / CBS 6284 / DSM 70876 / NBRC 10599 / NRRL Y-10934 / UCD 77-7)</name>
    <name type="common">Yeast</name>
    <name type="synonym">Tetrapisispora blattae</name>
    <dbReference type="NCBI Taxonomy" id="1071380"/>
    <lineage>
        <taxon>Eukaryota</taxon>
        <taxon>Fungi</taxon>
        <taxon>Dikarya</taxon>
        <taxon>Ascomycota</taxon>
        <taxon>Saccharomycotina</taxon>
        <taxon>Saccharomycetes</taxon>
        <taxon>Saccharomycetales</taxon>
        <taxon>Saccharomycetaceae</taxon>
        <taxon>Henningerozyma</taxon>
    </lineage>
</organism>
<dbReference type="Proteomes" id="UP000002866">
    <property type="component" value="Chromosome 9"/>
</dbReference>
<gene>
    <name evidence="1" type="primary">TBLA0I01880</name>
    <name evidence="1" type="ORF">TBLA_0I01880</name>
</gene>
<accession>I2H8Z4</accession>
<sequence length="467" mass="51897">MPLVPLSAFAFAFVFVSAFAFAFYHHCYYYKTYRHPIHHHMANNNSPHHPPGNSPRHNSHFISSNYHIPRPCDDSSLSSTVPSHVDYLSHRWQDEEELAATWWCLAAQRAALSPPLPPARAARLANACWRTWAQQRNRLNTVPPATINWAKDSDVTWLYGPALTSQGITQSDTPSATHDDTCRGTITTKTTTTRQVPRPILKARPMRQAIREASVWKLRRRRDRQISTRLRMLIRANSAQGTCTVEDSDSDVESQLDSQLDSQLEFQSDSLSHSLLHSLSNSFSNSPQPRHVRFDEEVVQCIAVSAESSVPKLARSILPLPSTSLVYSDSDSESSGFSSDFDSDSDFKDECPLGQYPGGSLTRVSPTELSTAISTALSSPTQEWDCNSFVDSNYIYTKQTDIVTPAPGYDVVDIPANIDLQTLIGSAIVAPPDIPVVVNDDPLLHSDGSRQKLRGAFLLHADSDSDY</sequence>
<protein>
    <recommendedName>
        <fullName evidence="3">Nitrogen regulatory protein areA GATA-like domain-containing protein</fullName>
    </recommendedName>
</protein>
<dbReference type="HOGENOM" id="CLU_585500_0_0_1"/>
<dbReference type="STRING" id="1071380.I2H8Z4"/>
<dbReference type="OrthoDB" id="5563539at2759"/>
<dbReference type="GeneID" id="14498023"/>
<dbReference type="KEGG" id="tbl:TBLA_0I01880"/>
<dbReference type="GO" id="GO:0005773">
    <property type="term" value="C:vacuole"/>
    <property type="evidence" value="ECO:0007669"/>
    <property type="project" value="GOC"/>
</dbReference>
<keyword evidence="2" id="KW-1185">Reference proteome</keyword>
<evidence type="ECO:0008006" key="3">
    <source>
        <dbReference type="Google" id="ProtNLM"/>
    </source>
</evidence>
<reference evidence="1 2" key="1">
    <citation type="journal article" date="2011" name="Proc. Natl. Acad. Sci. U.S.A.">
        <title>Evolutionary erosion of yeast sex chromosomes by mating-type switching accidents.</title>
        <authorList>
            <person name="Gordon J.L."/>
            <person name="Armisen D."/>
            <person name="Proux-Wera E."/>
            <person name="Oheigeartaigh S.S."/>
            <person name="Byrne K.P."/>
            <person name="Wolfe K.H."/>
        </authorList>
    </citation>
    <scope>NUCLEOTIDE SEQUENCE [LARGE SCALE GENOMIC DNA]</scope>
    <source>
        <strain evidence="2">ATCC 34711 / CBS 6284 / DSM 70876 / NBRC 10599 / NRRL Y-10934 / UCD 77-7</strain>
    </source>
</reference>
<dbReference type="EMBL" id="HE806324">
    <property type="protein sequence ID" value="CCH62846.1"/>
    <property type="molecule type" value="Genomic_DNA"/>
</dbReference>
<dbReference type="PANTHER" id="PTHR28051:SF1">
    <property type="entry name" value="PROTEIN MTL1-RELATED"/>
    <property type="match status" value="1"/>
</dbReference>
<dbReference type="GO" id="GO:0042149">
    <property type="term" value="P:cellular response to glucose starvation"/>
    <property type="evidence" value="ECO:0007669"/>
    <property type="project" value="TreeGrafter"/>
</dbReference>